<proteinExistence type="predicted"/>
<organism evidence="1 2">
    <name type="scientific">Clostridium sporogenes</name>
    <dbReference type="NCBI Taxonomy" id="1509"/>
    <lineage>
        <taxon>Bacteria</taxon>
        <taxon>Bacillati</taxon>
        <taxon>Bacillota</taxon>
        <taxon>Clostridia</taxon>
        <taxon>Eubacteriales</taxon>
        <taxon>Clostridiaceae</taxon>
        <taxon>Clostridium</taxon>
    </lineage>
</organism>
<protein>
    <submittedName>
        <fullName evidence="1">Uncharacterized protein</fullName>
    </submittedName>
</protein>
<dbReference type="KEGG" id="cld:CLSPO_c24780"/>
<evidence type="ECO:0000313" key="2">
    <source>
        <dbReference type="Proteomes" id="UP000033052"/>
    </source>
</evidence>
<dbReference type="GeneID" id="92939136"/>
<reference evidence="1 2" key="1">
    <citation type="journal article" date="2015" name="PLoS ONE">
        <title>A universal mariner transposon system for forward genetic studies in the genus clostridium.</title>
        <authorList>
            <person name="Zhang Y."/>
            <person name="Grosse-Honebrink A."/>
            <person name="Minton N.P."/>
        </authorList>
    </citation>
    <scope>NUCLEOTIDE SEQUENCE [LARGE SCALE GENOMIC DNA]</scope>
    <source>
        <strain evidence="1 2">NCIMB 10696</strain>
    </source>
</reference>
<evidence type="ECO:0000313" key="1">
    <source>
        <dbReference type="EMBL" id="AKC63198.1"/>
    </source>
</evidence>
<name>A0A7U4JQ22_CLOSG</name>
<accession>A0A7U4JQ22</accession>
<dbReference type="AlphaFoldDB" id="A0A7U4JQ22"/>
<gene>
    <name evidence="1" type="ORF">CLSPO_c24780</name>
</gene>
<dbReference type="EMBL" id="CP009225">
    <property type="protein sequence ID" value="AKC63198.1"/>
    <property type="molecule type" value="Genomic_DNA"/>
</dbReference>
<dbReference type="Proteomes" id="UP000033052">
    <property type="component" value="Chromosome"/>
</dbReference>
<dbReference type="RefSeq" id="WP_033060315.1">
    <property type="nucleotide sequence ID" value="NZ_CP009225.1"/>
</dbReference>
<sequence>MKKLIITCKDGSKVTYTMKDFVDHMKYFKRHLGNRIATATLQQYPKKDNEPIDILKNWKEMKL</sequence>